<dbReference type="Proteomes" id="UP000289323">
    <property type="component" value="Unassembled WGS sequence"/>
</dbReference>
<organism evidence="1 2">
    <name type="scientific">Thermothielavioides terrestris</name>
    <dbReference type="NCBI Taxonomy" id="2587410"/>
    <lineage>
        <taxon>Eukaryota</taxon>
        <taxon>Fungi</taxon>
        <taxon>Dikarya</taxon>
        <taxon>Ascomycota</taxon>
        <taxon>Pezizomycotina</taxon>
        <taxon>Sordariomycetes</taxon>
        <taxon>Sordariomycetidae</taxon>
        <taxon>Sordariales</taxon>
        <taxon>Chaetomiaceae</taxon>
        <taxon>Thermothielavioides</taxon>
    </lineage>
</organism>
<accession>A0A446BV27</accession>
<sequence length="154" mass="16736">MLNSRYGHLPARELVGQQPDELHNGHILEQLPIQIQVRQPPRLAVCLGGQHEGHVLLHVASGPVVATVRELPAEIRHQQRQVHRPARHVVQPPVDRAGAVADLVRQDPDAHADEALDIPNTTRAAARQAKSGIYGMQVSAAQPMAVAMATSRTT</sequence>
<evidence type="ECO:0000313" key="2">
    <source>
        <dbReference type="Proteomes" id="UP000289323"/>
    </source>
</evidence>
<gene>
    <name evidence="1" type="ORF">TT172_LOCUS8609</name>
</gene>
<name>A0A446BV27_9PEZI</name>
<dbReference type="EMBL" id="OUUZ01000016">
    <property type="protein sequence ID" value="SPQ26190.1"/>
    <property type="molecule type" value="Genomic_DNA"/>
</dbReference>
<evidence type="ECO:0000313" key="1">
    <source>
        <dbReference type="EMBL" id="SPQ26190.1"/>
    </source>
</evidence>
<reference evidence="1 2" key="1">
    <citation type="submission" date="2018-04" db="EMBL/GenBank/DDBJ databases">
        <authorList>
            <person name="Huttner S."/>
            <person name="Dainat J."/>
        </authorList>
    </citation>
    <scope>NUCLEOTIDE SEQUENCE [LARGE SCALE GENOMIC DNA]</scope>
</reference>
<proteinExistence type="predicted"/>
<protein>
    <submittedName>
        <fullName evidence="1">97b4bd1b-6afb-42cf-938b-597b1a1f8aeb</fullName>
    </submittedName>
</protein>
<dbReference type="AlphaFoldDB" id="A0A446BV27"/>